<name>A0A8K0IZI8_9HYPO</name>
<accession>A0A8K0IZI8</accession>
<protein>
    <submittedName>
        <fullName evidence="1">Uncharacterized protein</fullName>
    </submittedName>
</protein>
<evidence type="ECO:0000313" key="1">
    <source>
        <dbReference type="EMBL" id="KAG5912615.1"/>
    </source>
</evidence>
<dbReference type="AlphaFoldDB" id="A0A8K0IZI8"/>
<sequence>MHRALEKLGERLVSLGHSLHAIETRNHQMGREVNSLGISHYTLRQEQTELQRRHAQLCEAVRSSAV</sequence>
<keyword evidence="2" id="KW-1185">Reference proteome</keyword>
<dbReference type="Proteomes" id="UP000811619">
    <property type="component" value="Unassembled WGS sequence"/>
</dbReference>
<comment type="caution">
    <text evidence="1">The sequence shown here is derived from an EMBL/GenBank/DDBJ whole genome shotgun (WGS) entry which is preliminary data.</text>
</comment>
<reference evidence="1" key="1">
    <citation type="journal article" date="2020" name="bioRxiv">
        <title>Whole genome comparisons of ergot fungi reveals the divergence and evolution of species within the genus Claviceps are the result of varying mechanisms driving genome evolution and host range expansion.</title>
        <authorList>
            <person name="Wyka S.A."/>
            <person name="Mondo S.J."/>
            <person name="Liu M."/>
            <person name="Dettman J."/>
            <person name="Nalam V."/>
            <person name="Broders K.D."/>
        </authorList>
    </citation>
    <scope>NUCLEOTIDE SEQUENCE</scope>
    <source>
        <strain evidence="1">CCC 489</strain>
    </source>
</reference>
<dbReference type="EMBL" id="SRPY01001716">
    <property type="protein sequence ID" value="KAG5912615.1"/>
    <property type="molecule type" value="Genomic_DNA"/>
</dbReference>
<organism evidence="1 2">
    <name type="scientific">Claviceps africana</name>
    <dbReference type="NCBI Taxonomy" id="83212"/>
    <lineage>
        <taxon>Eukaryota</taxon>
        <taxon>Fungi</taxon>
        <taxon>Dikarya</taxon>
        <taxon>Ascomycota</taxon>
        <taxon>Pezizomycotina</taxon>
        <taxon>Sordariomycetes</taxon>
        <taxon>Hypocreomycetidae</taxon>
        <taxon>Hypocreales</taxon>
        <taxon>Clavicipitaceae</taxon>
        <taxon>Claviceps</taxon>
    </lineage>
</organism>
<evidence type="ECO:0000313" key="2">
    <source>
        <dbReference type="Proteomes" id="UP000811619"/>
    </source>
</evidence>
<gene>
    <name evidence="1" type="ORF">E4U42_002099</name>
</gene>
<proteinExistence type="predicted"/>